<comment type="caution">
    <text evidence="4">The sequence shown here is derived from an EMBL/GenBank/DDBJ whole genome shotgun (WGS) entry which is preliminary data.</text>
</comment>
<dbReference type="Pfam" id="PF20030">
    <property type="entry name" value="bpMoxR"/>
    <property type="match status" value="1"/>
</dbReference>
<dbReference type="Gene3D" id="3.40.50.300">
    <property type="entry name" value="P-loop containing nucleotide triphosphate hydrolases"/>
    <property type="match status" value="1"/>
</dbReference>
<dbReference type="InterPro" id="IPR041538">
    <property type="entry name" value="RavA-like_AAA_lid"/>
</dbReference>
<protein>
    <submittedName>
        <fullName evidence="4">Uncharacterized protein MJ0079</fullName>
    </submittedName>
</protein>
<dbReference type="InterPro" id="IPR050513">
    <property type="entry name" value="RavA_ATPases"/>
</dbReference>
<feature type="region of interest" description="Disordered" evidence="1">
    <location>
        <begin position="1"/>
        <end position="24"/>
    </location>
</feature>
<evidence type="ECO:0000259" key="2">
    <source>
        <dbReference type="Pfam" id="PF17868"/>
    </source>
</evidence>
<organism evidence="4 5">
    <name type="scientific">Durusdinium trenchii</name>
    <dbReference type="NCBI Taxonomy" id="1381693"/>
    <lineage>
        <taxon>Eukaryota</taxon>
        <taxon>Sar</taxon>
        <taxon>Alveolata</taxon>
        <taxon>Dinophyceae</taxon>
        <taxon>Suessiales</taxon>
        <taxon>Symbiodiniaceae</taxon>
        <taxon>Durusdinium</taxon>
    </lineage>
</organism>
<keyword evidence="5" id="KW-1185">Reference proteome</keyword>
<evidence type="ECO:0000313" key="4">
    <source>
        <dbReference type="EMBL" id="CAK9036620.1"/>
    </source>
</evidence>
<gene>
    <name evidence="4" type="ORF">SCF082_LOCUS21802</name>
</gene>
<dbReference type="InterPro" id="IPR027417">
    <property type="entry name" value="P-loop_NTPase"/>
</dbReference>
<evidence type="ECO:0000313" key="5">
    <source>
        <dbReference type="Proteomes" id="UP001642464"/>
    </source>
</evidence>
<reference evidence="4 5" key="1">
    <citation type="submission" date="2024-02" db="EMBL/GenBank/DDBJ databases">
        <authorList>
            <person name="Chen Y."/>
            <person name="Shah S."/>
            <person name="Dougan E. K."/>
            <person name="Thang M."/>
            <person name="Chan C."/>
        </authorList>
    </citation>
    <scope>NUCLEOTIDE SEQUENCE [LARGE SCALE GENOMIC DNA]</scope>
</reference>
<feature type="domain" description="MoxR" evidence="3">
    <location>
        <begin position="28"/>
        <end position="148"/>
    </location>
</feature>
<feature type="domain" description="ATPase RavA-like AAA lid" evidence="2">
    <location>
        <begin position="188"/>
        <end position="248"/>
    </location>
</feature>
<name>A0ABP0LE75_9DINO</name>
<dbReference type="EMBL" id="CAXAMM010015557">
    <property type="protein sequence ID" value="CAK9036620.1"/>
    <property type="molecule type" value="Genomic_DNA"/>
</dbReference>
<sequence>RCQTSPVVVPPDGSVEEDQRRPGTTAEERLLTRFSVPEELFGPLSLKGLENDQYVRQTTGYLPEASIAFVDEIFKANSAILNSLLSIVNERVFDNGPDRVWVPLRCLVCASNEVPETEELDALYDRLLFRLVVRPVSDAALGELLRVTRAGVEPRADAADSEVTPFPLSLEDAAQALRGAATVTLREEVVEIFKDARSYLTSKKEVVSDRRLGQAARMLQLVAWTCGRREVELCDCALLAHVLWSTLDLMQPFQHWLRGRLARGSERIELDELGKELKVFEEVVQKEILEKERQQALLREHCWLAPAQQEELIEAIEEELEQGSRALLLEVYRLEEVRESMPGELANYARERRSQGELPATDPMPGSRSFVQKLQTEPQTFKLGKHKGRSFSDVAENDVDYCRMVERKLAEGSFSGDAPLDRQVRAFVAYLKSR</sequence>
<dbReference type="SUPFAM" id="SSF52540">
    <property type="entry name" value="P-loop containing nucleoside triphosphate hydrolases"/>
    <property type="match status" value="1"/>
</dbReference>
<accession>A0ABP0LE75</accession>
<evidence type="ECO:0000259" key="3">
    <source>
        <dbReference type="Pfam" id="PF20030"/>
    </source>
</evidence>
<proteinExistence type="predicted"/>
<feature type="non-terminal residue" evidence="4">
    <location>
        <position position="1"/>
    </location>
</feature>
<dbReference type="PANTHER" id="PTHR32204">
    <property type="entry name" value="ATPASE RAVA"/>
    <property type="match status" value="1"/>
</dbReference>
<dbReference type="InterPro" id="IPR045427">
    <property type="entry name" value="MoxR"/>
</dbReference>
<dbReference type="PANTHER" id="PTHR32204:SF0">
    <property type="entry name" value="ATPASE RAVA"/>
    <property type="match status" value="1"/>
</dbReference>
<dbReference type="Proteomes" id="UP001642464">
    <property type="component" value="Unassembled WGS sequence"/>
</dbReference>
<evidence type="ECO:0000256" key="1">
    <source>
        <dbReference type="SAM" id="MobiDB-lite"/>
    </source>
</evidence>
<dbReference type="Pfam" id="PF17868">
    <property type="entry name" value="AAA_lid_8"/>
    <property type="match status" value="1"/>
</dbReference>